<dbReference type="EMBL" id="LK032561">
    <property type="protein sequence ID" value="CDY43572.1"/>
    <property type="molecule type" value="Genomic_DNA"/>
</dbReference>
<gene>
    <name evidence="1" type="primary">BnaC02g16690D</name>
    <name evidence="1" type="ORF">GSBRNA2T00076874001</name>
</gene>
<organism evidence="1 2">
    <name type="scientific">Brassica napus</name>
    <name type="common">Rape</name>
    <dbReference type="NCBI Taxonomy" id="3708"/>
    <lineage>
        <taxon>Eukaryota</taxon>
        <taxon>Viridiplantae</taxon>
        <taxon>Streptophyta</taxon>
        <taxon>Embryophyta</taxon>
        <taxon>Tracheophyta</taxon>
        <taxon>Spermatophyta</taxon>
        <taxon>Magnoliopsida</taxon>
        <taxon>eudicotyledons</taxon>
        <taxon>Gunneridae</taxon>
        <taxon>Pentapetalae</taxon>
        <taxon>rosids</taxon>
        <taxon>malvids</taxon>
        <taxon>Brassicales</taxon>
        <taxon>Brassicaceae</taxon>
        <taxon>Brassiceae</taxon>
        <taxon>Brassica</taxon>
    </lineage>
</organism>
<dbReference type="Proteomes" id="UP000028999">
    <property type="component" value="Unassembled WGS sequence"/>
</dbReference>
<evidence type="ECO:0000313" key="1">
    <source>
        <dbReference type="EMBL" id="CDY43572.1"/>
    </source>
</evidence>
<dbReference type="PaxDb" id="3708-A0A078I0F5"/>
<protein>
    <submittedName>
        <fullName evidence="1">BnaC02g16690D protein</fullName>
    </submittedName>
</protein>
<sequence length="21" mass="2298">MALVESVNVFDDVFLSVLRSG</sequence>
<name>A0A078I0F5_BRANA</name>
<keyword evidence="2" id="KW-1185">Reference proteome</keyword>
<proteinExistence type="predicted"/>
<reference evidence="1 2" key="1">
    <citation type="journal article" date="2014" name="Science">
        <title>Plant genetics. Early allopolyploid evolution in the post-Neolithic Brassica napus oilseed genome.</title>
        <authorList>
            <person name="Chalhoub B."/>
            <person name="Denoeud F."/>
            <person name="Liu S."/>
            <person name="Parkin I.A."/>
            <person name="Tang H."/>
            <person name="Wang X."/>
            <person name="Chiquet J."/>
            <person name="Belcram H."/>
            <person name="Tong C."/>
            <person name="Samans B."/>
            <person name="Correa M."/>
            <person name="Da Silva C."/>
            <person name="Just J."/>
            <person name="Falentin C."/>
            <person name="Koh C.S."/>
            <person name="Le Clainche I."/>
            <person name="Bernard M."/>
            <person name="Bento P."/>
            <person name="Noel B."/>
            <person name="Labadie K."/>
            <person name="Alberti A."/>
            <person name="Charles M."/>
            <person name="Arnaud D."/>
            <person name="Guo H."/>
            <person name="Daviaud C."/>
            <person name="Alamery S."/>
            <person name="Jabbari K."/>
            <person name="Zhao M."/>
            <person name="Edger P.P."/>
            <person name="Chelaifa H."/>
            <person name="Tack D."/>
            <person name="Lassalle G."/>
            <person name="Mestiri I."/>
            <person name="Schnel N."/>
            <person name="Le Paslier M.C."/>
            <person name="Fan G."/>
            <person name="Renault V."/>
            <person name="Bayer P.E."/>
            <person name="Golicz A.A."/>
            <person name="Manoli S."/>
            <person name="Lee T.H."/>
            <person name="Thi V.H."/>
            <person name="Chalabi S."/>
            <person name="Hu Q."/>
            <person name="Fan C."/>
            <person name="Tollenaere R."/>
            <person name="Lu Y."/>
            <person name="Battail C."/>
            <person name="Shen J."/>
            <person name="Sidebottom C.H."/>
            <person name="Wang X."/>
            <person name="Canaguier A."/>
            <person name="Chauveau A."/>
            <person name="Berard A."/>
            <person name="Deniot G."/>
            <person name="Guan M."/>
            <person name="Liu Z."/>
            <person name="Sun F."/>
            <person name="Lim Y.P."/>
            <person name="Lyons E."/>
            <person name="Town C.D."/>
            <person name="Bancroft I."/>
            <person name="Wang X."/>
            <person name="Meng J."/>
            <person name="Ma J."/>
            <person name="Pires J.C."/>
            <person name="King G.J."/>
            <person name="Brunel D."/>
            <person name="Delourme R."/>
            <person name="Renard M."/>
            <person name="Aury J.M."/>
            <person name="Adams K.L."/>
            <person name="Batley J."/>
            <person name="Snowdon R.J."/>
            <person name="Tost J."/>
            <person name="Edwards D."/>
            <person name="Zhou Y."/>
            <person name="Hua W."/>
            <person name="Sharpe A.G."/>
            <person name="Paterson A.H."/>
            <person name="Guan C."/>
            <person name="Wincker P."/>
        </authorList>
    </citation>
    <scope>NUCLEOTIDE SEQUENCE [LARGE SCALE GENOMIC DNA]</scope>
    <source>
        <strain evidence="2">cv. Darmor-bzh</strain>
    </source>
</reference>
<dbReference type="AlphaFoldDB" id="A0A078I0F5"/>
<accession>A0A078I0F5</accession>
<evidence type="ECO:0000313" key="2">
    <source>
        <dbReference type="Proteomes" id="UP000028999"/>
    </source>
</evidence>